<dbReference type="GO" id="GO:0005634">
    <property type="term" value="C:nucleus"/>
    <property type="evidence" value="ECO:0007669"/>
    <property type="project" value="UniProtKB-SubCell"/>
</dbReference>
<keyword evidence="2" id="KW-0479">Metal-binding</keyword>
<evidence type="ECO:0000256" key="3">
    <source>
        <dbReference type="ARBA" id="ARBA00022737"/>
    </source>
</evidence>
<feature type="region of interest" description="Disordered" evidence="8">
    <location>
        <begin position="797"/>
        <end position="834"/>
    </location>
</feature>
<keyword evidence="5" id="KW-0862">Zinc</keyword>
<dbReference type="PANTHER" id="PTHR16515">
    <property type="entry name" value="PR DOMAIN ZINC FINGER PROTEIN"/>
    <property type="match status" value="1"/>
</dbReference>
<dbReference type="PROSITE" id="PS00028">
    <property type="entry name" value="ZINC_FINGER_C2H2_1"/>
    <property type="match status" value="3"/>
</dbReference>
<evidence type="ECO:0000313" key="10">
    <source>
        <dbReference type="EMBL" id="KAK0752491.1"/>
    </source>
</evidence>
<accession>A0AA40KB61</accession>
<feature type="region of interest" description="Disordered" evidence="8">
    <location>
        <begin position="450"/>
        <end position="570"/>
    </location>
</feature>
<feature type="domain" description="C2H2-type" evidence="9">
    <location>
        <begin position="625"/>
        <end position="652"/>
    </location>
</feature>
<dbReference type="PROSITE" id="PS50157">
    <property type="entry name" value="ZINC_FINGER_C2H2_2"/>
    <property type="match status" value="2"/>
</dbReference>
<gene>
    <name evidence="10" type="ORF">B0T18DRAFT_388419</name>
</gene>
<feature type="compositionally biased region" description="Polar residues" evidence="8">
    <location>
        <begin position="1"/>
        <end position="21"/>
    </location>
</feature>
<feature type="domain" description="C2H2-type" evidence="9">
    <location>
        <begin position="651"/>
        <end position="676"/>
    </location>
</feature>
<feature type="region of interest" description="Disordered" evidence="8">
    <location>
        <begin position="1"/>
        <end position="38"/>
    </location>
</feature>
<evidence type="ECO:0000256" key="6">
    <source>
        <dbReference type="ARBA" id="ARBA00023242"/>
    </source>
</evidence>
<keyword evidence="6" id="KW-0539">Nucleus</keyword>
<feature type="compositionally biased region" description="Polar residues" evidence="8">
    <location>
        <begin position="450"/>
        <end position="460"/>
    </location>
</feature>
<dbReference type="SUPFAM" id="SSF57667">
    <property type="entry name" value="beta-beta-alpha zinc fingers"/>
    <property type="match status" value="1"/>
</dbReference>
<evidence type="ECO:0000256" key="2">
    <source>
        <dbReference type="ARBA" id="ARBA00022723"/>
    </source>
</evidence>
<dbReference type="GO" id="GO:0008270">
    <property type="term" value="F:zinc ion binding"/>
    <property type="evidence" value="ECO:0007669"/>
    <property type="project" value="UniProtKB-KW"/>
</dbReference>
<keyword evidence="11" id="KW-1185">Reference proteome</keyword>
<name>A0AA40KB61_9PEZI</name>
<keyword evidence="4 7" id="KW-0863">Zinc-finger</keyword>
<dbReference type="Gene3D" id="3.30.160.60">
    <property type="entry name" value="Classic Zinc Finger"/>
    <property type="match status" value="2"/>
</dbReference>
<evidence type="ECO:0000256" key="5">
    <source>
        <dbReference type="ARBA" id="ARBA00022833"/>
    </source>
</evidence>
<comment type="caution">
    <text evidence="10">The sequence shown here is derived from an EMBL/GenBank/DDBJ whole genome shotgun (WGS) entry which is preliminary data.</text>
</comment>
<comment type="subcellular location">
    <subcellularLocation>
        <location evidence="1">Nucleus</location>
    </subcellularLocation>
</comment>
<evidence type="ECO:0000256" key="8">
    <source>
        <dbReference type="SAM" id="MobiDB-lite"/>
    </source>
</evidence>
<evidence type="ECO:0000256" key="4">
    <source>
        <dbReference type="ARBA" id="ARBA00022771"/>
    </source>
</evidence>
<protein>
    <recommendedName>
        <fullName evidence="9">C2H2-type domain-containing protein</fullName>
    </recommendedName>
</protein>
<evidence type="ECO:0000313" key="11">
    <source>
        <dbReference type="Proteomes" id="UP001172155"/>
    </source>
</evidence>
<dbReference type="SMART" id="SM00355">
    <property type="entry name" value="ZnF_C2H2"/>
    <property type="match status" value="5"/>
</dbReference>
<proteinExistence type="predicted"/>
<sequence length="894" mass="99022">MDQRSFQFRRNEQGSPFSLTDHSAPGGLPPGSPDSFAPEEFARSVDMDAFASFPLADHRSFGHFSQAMVLQESQRAGGAALTIHKFIKDTNSPWTPVKLGQGQVNYSDRCFTMPRGTTGPSEYDDSAYYSMVDPSVGDLPSVTDFSVLNDTGSTFDTRSIVGNLSDLQLHNAQSQSHERASAPPNRPPRDAWTQPRPLSQEPATLLCLECNSIVKTKAELNKHKSRHEKPHMCQEPGCSRKVGFGTPNDLLRHQQSVHRAEGIKYRCMEGSCETKPPKDWPRADNFKQHLKRMHQIDLGSDPDLSKYERRCTRVSASPGQSQAKLGMLSSSPWMGLDQSQSALPGLSDRETSFRQLEDRAMHVSQELQQLPGPQEREARQDHATPRTGFAEAHHGSHHLLDEERPLPLEMDDTILRGLADTQTHAEALTPATSDDSFSLEGGSICPAALTSTPARVSTQDDLGPYQRPDVANHKIQGSPRVQDPHISGQADMDHTGQDSVEFESQDAADEDDLCDTASEDDSADGLHAFSESTTSRDESTRHNQDEAKARREEPNGPYRAALPSSKDTTSAMDIDQASALVISLHEKGMLGKILSQLGYQKTKEDEEDKGPDEKSQNALSSYGREHCPDCEKTFKRPCELKKHRKRHEKPYACTQEDCDKKFGSKNDWKRHENSQHMQLEFWRCTDKASTSGGGRACAKVCHSRKTFTKHLMQAHGVTDAAALEKRCVDALNGRNFESLFWCGFCRQAIPFKQHDALALSERFDHIDAHFTGKGGKPKTDISEWKSLETEPRATFREIMGEAPEPEEPPPVPGKRPRDGGDADDDEDAAASGSRKRRFVKLGPKDALLWVCCDCGHYWSPAVTTQCLVGGGCSHSLCSRCKLVVQESSDMAKGS</sequence>
<dbReference type="AlphaFoldDB" id="A0AA40KB61"/>
<feature type="region of interest" description="Disordered" evidence="8">
    <location>
        <begin position="601"/>
        <end position="625"/>
    </location>
</feature>
<dbReference type="InterPro" id="IPR013087">
    <property type="entry name" value="Znf_C2H2_type"/>
</dbReference>
<evidence type="ECO:0000256" key="1">
    <source>
        <dbReference type="ARBA" id="ARBA00004123"/>
    </source>
</evidence>
<feature type="compositionally biased region" description="Basic and acidic residues" evidence="8">
    <location>
        <begin position="534"/>
        <end position="554"/>
    </location>
</feature>
<organism evidence="10 11">
    <name type="scientific">Schizothecium vesticola</name>
    <dbReference type="NCBI Taxonomy" id="314040"/>
    <lineage>
        <taxon>Eukaryota</taxon>
        <taxon>Fungi</taxon>
        <taxon>Dikarya</taxon>
        <taxon>Ascomycota</taxon>
        <taxon>Pezizomycotina</taxon>
        <taxon>Sordariomycetes</taxon>
        <taxon>Sordariomycetidae</taxon>
        <taxon>Sordariales</taxon>
        <taxon>Schizotheciaceae</taxon>
        <taxon>Schizothecium</taxon>
    </lineage>
</organism>
<feature type="compositionally biased region" description="Basic and acidic residues" evidence="8">
    <location>
        <begin position="374"/>
        <end position="384"/>
    </location>
</feature>
<dbReference type="GO" id="GO:0010468">
    <property type="term" value="P:regulation of gene expression"/>
    <property type="evidence" value="ECO:0007669"/>
    <property type="project" value="TreeGrafter"/>
</dbReference>
<keyword evidence="3" id="KW-0677">Repeat</keyword>
<dbReference type="InterPro" id="IPR050331">
    <property type="entry name" value="Zinc_finger"/>
</dbReference>
<evidence type="ECO:0000259" key="9">
    <source>
        <dbReference type="PROSITE" id="PS50157"/>
    </source>
</evidence>
<feature type="region of interest" description="Disordered" evidence="8">
    <location>
        <begin position="170"/>
        <end position="196"/>
    </location>
</feature>
<dbReference type="InterPro" id="IPR036236">
    <property type="entry name" value="Znf_C2H2_sf"/>
</dbReference>
<feature type="compositionally biased region" description="Acidic residues" evidence="8">
    <location>
        <begin position="500"/>
        <end position="523"/>
    </location>
</feature>
<dbReference type="Proteomes" id="UP001172155">
    <property type="component" value="Unassembled WGS sequence"/>
</dbReference>
<dbReference type="EMBL" id="JAUKUD010000002">
    <property type="protein sequence ID" value="KAK0752491.1"/>
    <property type="molecule type" value="Genomic_DNA"/>
</dbReference>
<reference evidence="10" key="1">
    <citation type="submission" date="2023-06" db="EMBL/GenBank/DDBJ databases">
        <title>Genome-scale phylogeny and comparative genomics of the fungal order Sordariales.</title>
        <authorList>
            <consortium name="Lawrence Berkeley National Laboratory"/>
            <person name="Hensen N."/>
            <person name="Bonometti L."/>
            <person name="Westerberg I."/>
            <person name="Brannstrom I.O."/>
            <person name="Guillou S."/>
            <person name="Cros-Aarteil S."/>
            <person name="Calhoun S."/>
            <person name="Haridas S."/>
            <person name="Kuo A."/>
            <person name="Mondo S."/>
            <person name="Pangilinan J."/>
            <person name="Riley R."/>
            <person name="LaButti K."/>
            <person name="Andreopoulos B."/>
            <person name="Lipzen A."/>
            <person name="Chen C."/>
            <person name="Yanf M."/>
            <person name="Daum C."/>
            <person name="Ng V."/>
            <person name="Clum A."/>
            <person name="Steindorff A."/>
            <person name="Ohm R."/>
            <person name="Martin F."/>
            <person name="Silar P."/>
            <person name="Natvig D."/>
            <person name="Lalanne C."/>
            <person name="Gautier V."/>
            <person name="Ament-velasquez S.L."/>
            <person name="Kruys A."/>
            <person name="Hutchinson M.I."/>
            <person name="Powell A.J."/>
            <person name="Barry K."/>
            <person name="Miller A.N."/>
            <person name="Grigoriev I.V."/>
            <person name="Debuchy R."/>
            <person name="Gladieux P."/>
            <person name="Thoren M.H."/>
            <person name="Johannesson H."/>
        </authorList>
    </citation>
    <scope>NUCLEOTIDE SEQUENCE</scope>
    <source>
        <strain evidence="10">SMH3187-1</strain>
    </source>
</reference>
<evidence type="ECO:0000256" key="7">
    <source>
        <dbReference type="PROSITE-ProRule" id="PRU00042"/>
    </source>
</evidence>
<dbReference type="PANTHER" id="PTHR16515:SF66">
    <property type="entry name" value="C2H2-TYPE DOMAIN-CONTAINING PROTEIN"/>
    <property type="match status" value="1"/>
</dbReference>
<feature type="region of interest" description="Disordered" evidence="8">
    <location>
        <begin position="363"/>
        <end position="405"/>
    </location>
</feature>
<feature type="compositionally biased region" description="Basic and acidic residues" evidence="8">
    <location>
        <begin position="391"/>
        <end position="405"/>
    </location>
</feature>